<reference evidence="2" key="1">
    <citation type="submission" date="2016-03" db="EMBL/GenBank/DDBJ databases">
        <title>Mechanisms controlling the formation of the plant cell surface in tip-growing cells are functionally conserved among land plants.</title>
        <authorList>
            <person name="Honkanen S."/>
            <person name="Jones V.A."/>
            <person name="Morieri G."/>
            <person name="Champion C."/>
            <person name="Hetherington A.J."/>
            <person name="Kelly S."/>
            <person name="Saint-Marcoux D."/>
            <person name="Proust H."/>
            <person name="Prescott H."/>
            <person name="Dolan L."/>
        </authorList>
    </citation>
    <scope>NUCLEOTIDE SEQUENCE [LARGE SCALE GENOMIC DNA]</scope>
    <source>
        <tissue evidence="2">Whole gametophyte</tissue>
    </source>
</reference>
<name>A0A176WQY5_MARPO</name>
<organism evidence="2 3">
    <name type="scientific">Marchantia polymorpha subsp. ruderalis</name>
    <dbReference type="NCBI Taxonomy" id="1480154"/>
    <lineage>
        <taxon>Eukaryota</taxon>
        <taxon>Viridiplantae</taxon>
        <taxon>Streptophyta</taxon>
        <taxon>Embryophyta</taxon>
        <taxon>Marchantiophyta</taxon>
        <taxon>Marchantiopsida</taxon>
        <taxon>Marchantiidae</taxon>
        <taxon>Marchantiales</taxon>
        <taxon>Marchantiaceae</taxon>
        <taxon>Marchantia</taxon>
    </lineage>
</organism>
<gene>
    <name evidence="2" type="ORF">AXG93_1333s1250</name>
</gene>
<feature type="compositionally biased region" description="Basic and acidic residues" evidence="1">
    <location>
        <begin position="132"/>
        <end position="141"/>
    </location>
</feature>
<dbReference type="Proteomes" id="UP000077202">
    <property type="component" value="Unassembled WGS sequence"/>
</dbReference>
<evidence type="ECO:0000256" key="1">
    <source>
        <dbReference type="SAM" id="MobiDB-lite"/>
    </source>
</evidence>
<keyword evidence="3" id="KW-1185">Reference proteome</keyword>
<proteinExistence type="predicted"/>
<sequence length="159" mass="18017">MAEMDNGEYEVKDEELVDFEELGYGFESDEELEIDKEVVQPHFEENVVLTSQEGKQSDTGQQVNGGGPLHSVKQEVTENERRREAGSGEIEEEKDEKDDGVVMQPLPSFVVANNNHSCERRVRETRRKHRKANLEDGKLDDAAMPPSRKLDLVPPPPSR</sequence>
<evidence type="ECO:0000313" key="2">
    <source>
        <dbReference type="EMBL" id="OAE34943.1"/>
    </source>
</evidence>
<feature type="compositionally biased region" description="Polar residues" evidence="1">
    <location>
        <begin position="48"/>
        <end position="62"/>
    </location>
</feature>
<dbReference type="EMBL" id="LVLJ01000299">
    <property type="protein sequence ID" value="OAE34943.1"/>
    <property type="molecule type" value="Genomic_DNA"/>
</dbReference>
<accession>A0A176WQY5</accession>
<protein>
    <submittedName>
        <fullName evidence="2">Uncharacterized protein</fullName>
    </submittedName>
</protein>
<dbReference type="AlphaFoldDB" id="A0A176WQY5"/>
<evidence type="ECO:0000313" key="3">
    <source>
        <dbReference type="Proteomes" id="UP000077202"/>
    </source>
</evidence>
<feature type="compositionally biased region" description="Acidic residues" evidence="1">
    <location>
        <begin position="89"/>
        <end position="98"/>
    </location>
</feature>
<feature type="compositionally biased region" description="Basic and acidic residues" evidence="1">
    <location>
        <begin position="72"/>
        <end position="86"/>
    </location>
</feature>
<comment type="caution">
    <text evidence="2">The sequence shown here is derived from an EMBL/GenBank/DDBJ whole genome shotgun (WGS) entry which is preliminary data.</text>
</comment>
<feature type="region of interest" description="Disordered" evidence="1">
    <location>
        <begin position="43"/>
        <end position="159"/>
    </location>
</feature>